<accession>A0ACB0DRE7</accession>
<evidence type="ECO:0000313" key="2">
    <source>
        <dbReference type="Proteomes" id="UP001162501"/>
    </source>
</evidence>
<name>A0ACB0DRE7_RANTA</name>
<proteinExistence type="predicted"/>
<organism evidence="1 2">
    <name type="scientific">Rangifer tarandus platyrhynchus</name>
    <name type="common">Svalbard reindeer</name>
    <dbReference type="NCBI Taxonomy" id="3082113"/>
    <lineage>
        <taxon>Eukaryota</taxon>
        <taxon>Metazoa</taxon>
        <taxon>Chordata</taxon>
        <taxon>Craniata</taxon>
        <taxon>Vertebrata</taxon>
        <taxon>Euteleostomi</taxon>
        <taxon>Mammalia</taxon>
        <taxon>Eutheria</taxon>
        <taxon>Laurasiatheria</taxon>
        <taxon>Artiodactyla</taxon>
        <taxon>Ruminantia</taxon>
        <taxon>Pecora</taxon>
        <taxon>Cervidae</taxon>
        <taxon>Odocoileinae</taxon>
        <taxon>Rangifer</taxon>
    </lineage>
</organism>
<evidence type="ECO:0000313" key="1">
    <source>
        <dbReference type="EMBL" id="CAI9690800.1"/>
    </source>
</evidence>
<sequence>MIFNYELIGTYKKLKEWFYSVIGYCPDIQRILPNAAKSYRNYKVSGDENLQTTLRPATITVALQRHSNFQPQPASEPVTWKRILGVPVTWTGTKQARARWPPESPPPPPFCPRTRARAPPPHVGAPPPPRSPRQPPAHPLPALRSKSGSLSRSSPSTLLLHSPSPASGPHHVPRVPAHLSCGAGRRRPLREAPSPWPLSAPATALARVAAAAGSSTAAPGRFQVGPRLPFLPLPAAPAAPSGPLLSRPRWDGRAATAAGALSTPPAGNRSRCSAGWQGGPGATVVLLRAAPGPAPAVV</sequence>
<protein>
    <submittedName>
        <fullName evidence="1">Uncharacterized protein</fullName>
    </submittedName>
</protein>
<reference evidence="1" key="1">
    <citation type="submission" date="2023-05" db="EMBL/GenBank/DDBJ databases">
        <authorList>
            <consortium name="ELIXIR-Norway"/>
        </authorList>
    </citation>
    <scope>NUCLEOTIDE SEQUENCE</scope>
</reference>
<gene>
    <name evidence="1" type="ORF">MRATA1EN3_LOCUS2013</name>
</gene>
<dbReference type="Proteomes" id="UP001162501">
    <property type="component" value="Chromosome 1"/>
</dbReference>
<dbReference type="EMBL" id="OX596085">
    <property type="protein sequence ID" value="CAI9690800.1"/>
    <property type="molecule type" value="Genomic_DNA"/>
</dbReference>